<reference evidence="3" key="1">
    <citation type="submission" date="2016-10" db="EMBL/GenBank/DDBJ databases">
        <authorList>
            <person name="Varghese N."/>
            <person name="Submissions S."/>
        </authorList>
    </citation>
    <scope>NUCLEOTIDE SEQUENCE [LARGE SCALE GENOMIC DNA]</scope>
    <source>
        <strain evidence="3">DSM 15363</strain>
    </source>
</reference>
<evidence type="ECO:0000313" key="2">
    <source>
        <dbReference type="EMBL" id="SDG62168.1"/>
    </source>
</evidence>
<accession>A0A1G7VRK2</accession>
<keyword evidence="1" id="KW-0472">Membrane</keyword>
<evidence type="ECO:0000256" key="1">
    <source>
        <dbReference type="SAM" id="Phobius"/>
    </source>
</evidence>
<organism evidence="2 3">
    <name type="scientific">Winogradskyella thalassocola</name>
    <dbReference type="NCBI Taxonomy" id="262004"/>
    <lineage>
        <taxon>Bacteria</taxon>
        <taxon>Pseudomonadati</taxon>
        <taxon>Bacteroidota</taxon>
        <taxon>Flavobacteriia</taxon>
        <taxon>Flavobacteriales</taxon>
        <taxon>Flavobacteriaceae</taxon>
        <taxon>Winogradskyella</taxon>
    </lineage>
</organism>
<evidence type="ECO:0000313" key="3">
    <source>
        <dbReference type="Proteomes" id="UP000199492"/>
    </source>
</evidence>
<keyword evidence="1" id="KW-1133">Transmembrane helix</keyword>
<dbReference type="EMBL" id="FNCZ01000001">
    <property type="protein sequence ID" value="SDG62168.1"/>
    <property type="molecule type" value="Genomic_DNA"/>
</dbReference>
<dbReference type="AlphaFoldDB" id="A0A1G7VRK2"/>
<feature type="transmembrane region" description="Helical" evidence="1">
    <location>
        <begin position="15"/>
        <end position="37"/>
    </location>
</feature>
<sequence length="38" mass="4202">MEAMKNESTTKSDKVFIILLIVSSIIVISANIAVNFFN</sequence>
<keyword evidence="1" id="KW-0812">Transmembrane</keyword>
<name>A0A1G7VRK2_9FLAO</name>
<proteinExistence type="predicted"/>
<dbReference type="Proteomes" id="UP000199492">
    <property type="component" value="Unassembled WGS sequence"/>
</dbReference>
<gene>
    <name evidence="2" type="ORF">SAMN04489796_101104</name>
</gene>
<keyword evidence="3" id="KW-1185">Reference proteome</keyword>
<protein>
    <submittedName>
        <fullName evidence="2">Uncharacterized protein</fullName>
    </submittedName>
</protein>